<organism evidence="1 2">
    <name type="scientific">Neisseria lactamica (strain 020-06)</name>
    <dbReference type="NCBI Taxonomy" id="489653"/>
    <lineage>
        <taxon>Bacteria</taxon>
        <taxon>Pseudomonadati</taxon>
        <taxon>Pseudomonadota</taxon>
        <taxon>Betaproteobacteria</taxon>
        <taxon>Neisseriales</taxon>
        <taxon>Neisseriaceae</taxon>
        <taxon>Neisseria</taxon>
    </lineage>
</organism>
<evidence type="ECO:0000313" key="2">
    <source>
        <dbReference type="Proteomes" id="UP000008723"/>
    </source>
</evidence>
<dbReference type="KEGG" id="nla:NLA_9600"/>
<dbReference type="Proteomes" id="UP000008723">
    <property type="component" value="Chromosome"/>
</dbReference>
<dbReference type="AlphaFoldDB" id="E4ZCV4"/>
<dbReference type="EMBL" id="FN995097">
    <property type="protein sequence ID" value="CBN87187.1"/>
    <property type="molecule type" value="Genomic_DNA"/>
</dbReference>
<reference evidence="1 2" key="1">
    <citation type="journal article" date="2010" name="BMC Genomics">
        <title>Independent evolution of the core and accessory gene sets in the genus Neisseria: insights gained from the genome of Neisseria lactamica isolate 020-06.</title>
        <authorList>
            <person name="Bennett J.S."/>
            <person name="Bentley S.D."/>
            <person name="Vernikos G.S."/>
            <person name="Quail M.A."/>
            <person name="Cherevach I."/>
            <person name="White B."/>
            <person name="Parkhill J."/>
            <person name="Maiden M.C."/>
        </authorList>
    </citation>
    <scope>NUCLEOTIDE SEQUENCE [LARGE SCALE GENOMIC DNA]</scope>
    <source>
        <strain evidence="1 2">020-06</strain>
    </source>
</reference>
<proteinExistence type="predicted"/>
<accession>E4ZCV4</accession>
<protein>
    <submittedName>
        <fullName evidence="1">Uncharacterized protein</fullName>
    </submittedName>
</protein>
<sequence>MDWWIGGLKPTLQPTLRQDYITSYSPDCSTPYATAFEGMMIEGFPFEFTIKMPSERRIGLQTAFFI</sequence>
<name>E4ZCV4_NEIL0</name>
<dbReference type="HOGENOM" id="CLU_2826649_0_0_4"/>
<evidence type="ECO:0000313" key="1">
    <source>
        <dbReference type="EMBL" id="CBN87187.1"/>
    </source>
</evidence>
<gene>
    <name evidence="1" type="ordered locus">NLA_9600</name>
</gene>